<protein>
    <submittedName>
        <fullName evidence="2">Uncharacterized protein</fullName>
    </submittedName>
</protein>
<dbReference type="EMBL" id="CP149822">
    <property type="protein sequence ID" value="WZN42500.1"/>
    <property type="molecule type" value="Genomic_DNA"/>
</dbReference>
<organism evidence="2 3">
    <name type="scientific">Chitinophaga pollutisoli</name>
    <dbReference type="NCBI Taxonomy" id="3133966"/>
    <lineage>
        <taxon>Bacteria</taxon>
        <taxon>Pseudomonadati</taxon>
        <taxon>Bacteroidota</taxon>
        <taxon>Chitinophagia</taxon>
        <taxon>Chitinophagales</taxon>
        <taxon>Chitinophagaceae</taxon>
        <taxon>Chitinophaga</taxon>
    </lineage>
</organism>
<evidence type="ECO:0000313" key="3">
    <source>
        <dbReference type="Proteomes" id="UP001485459"/>
    </source>
</evidence>
<gene>
    <name evidence="2" type="ORF">WJU16_05570</name>
</gene>
<keyword evidence="3" id="KW-1185">Reference proteome</keyword>
<name>A0ABZ2YTC8_9BACT</name>
<proteinExistence type="predicted"/>
<accession>A0ABZ2YTC8</accession>
<dbReference type="RefSeq" id="WP_341837334.1">
    <property type="nucleotide sequence ID" value="NZ_CP149822.1"/>
</dbReference>
<feature type="signal peptide" evidence="1">
    <location>
        <begin position="1"/>
        <end position="22"/>
    </location>
</feature>
<sequence length="524" mass="58258">MIKAIKIFIACWAVIAMHGASAQTAATKPATTEKILGMYMHQHWSYKHPYAVRTWTLEDWKGYLDGLHRLGYNYILIWPMLEIMPDPLTPSDEANLAKIAKVIDMAHQDYNMRVSIVFCPNVSPKSEEGRKYTFEDRPFFHTDDRVDPGDPIAFGKLMEWRERLFKPLAQADGLFVIDSDPGGYPHSTNMEFIYILGAHRRMLDRLRPGIEINYWAHFGWESYGNFYATGELVKRGPEEIREAMQLLAKQHYEPWGVANSGFDDNFADPIGMQDKVLAFPYGAIEYEPAFPLTIYGGDRASGGGKRGGKRGVLGNAQSHVVQLPNTFAFARGAQGKSVEKEDYTAFANELIPGAGKNIVEGWEALQGEDAARMRKAAKQLSGMPKSALQGGPLKGLMFGDPAGFVRDLALQLNMAASLYELKAVVDGNKNAAAKKKALAGFVDAASAWQGQHGYSNSWHWPQMESTLRKLNLAPINATLDTHTWTSEEGATAFDRVKNGLARMESFTPRLLAAMRQALAEMGGR</sequence>
<evidence type="ECO:0000313" key="2">
    <source>
        <dbReference type="EMBL" id="WZN42500.1"/>
    </source>
</evidence>
<feature type="chain" id="PRO_5046410195" evidence="1">
    <location>
        <begin position="23"/>
        <end position="524"/>
    </location>
</feature>
<evidence type="ECO:0000256" key="1">
    <source>
        <dbReference type="SAM" id="SignalP"/>
    </source>
</evidence>
<keyword evidence="1" id="KW-0732">Signal</keyword>
<reference evidence="3" key="1">
    <citation type="submission" date="2024-03" db="EMBL/GenBank/DDBJ databases">
        <title>Chitinophaga horti sp. nov., isolated from garden soil.</title>
        <authorList>
            <person name="Lee D.S."/>
            <person name="Han D.M."/>
            <person name="Baek J.H."/>
            <person name="Choi D.G."/>
            <person name="Jeon J.H."/>
            <person name="Jeon C.O."/>
        </authorList>
    </citation>
    <scope>NUCLEOTIDE SEQUENCE [LARGE SCALE GENOMIC DNA]</scope>
    <source>
        <strain evidence="3">GPA1</strain>
    </source>
</reference>
<dbReference type="Proteomes" id="UP001485459">
    <property type="component" value="Chromosome"/>
</dbReference>